<protein>
    <recommendedName>
        <fullName evidence="4">Transposase</fullName>
    </recommendedName>
</protein>
<evidence type="ECO:0008006" key="4">
    <source>
        <dbReference type="Google" id="ProtNLM"/>
    </source>
</evidence>
<sequence length="61" mass="7182">MHIKTTTKAIEVTRQHGRDDLAEKHKRNLERYQGILNNISQGNIIFGRQDRIKKRLGVRND</sequence>
<keyword evidence="3" id="KW-1185">Reference proteome</keyword>
<evidence type="ECO:0000256" key="1">
    <source>
        <dbReference type="SAM" id="MobiDB-lite"/>
    </source>
</evidence>
<comment type="caution">
    <text evidence="2">The sequence shown here is derived from an EMBL/GenBank/DDBJ whole genome shotgun (WGS) entry which is preliminary data.</text>
</comment>
<reference evidence="2 3" key="1">
    <citation type="submission" date="2022-06" db="EMBL/GenBank/DDBJ databases">
        <authorList>
            <person name="Jeon C.O."/>
        </authorList>
    </citation>
    <scope>NUCLEOTIDE SEQUENCE [LARGE SCALE GENOMIC DNA]</scope>
    <source>
        <strain evidence="2 3">KCTC 13943</strain>
    </source>
</reference>
<gene>
    <name evidence="2" type="ORF">NDK43_23710</name>
</gene>
<organism evidence="2 3">
    <name type="scientific">Neobacillus pocheonensis</name>
    <dbReference type="NCBI Taxonomy" id="363869"/>
    <lineage>
        <taxon>Bacteria</taxon>
        <taxon>Bacillati</taxon>
        <taxon>Bacillota</taxon>
        <taxon>Bacilli</taxon>
        <taxon>Bacillales</taxon>
        <taxon>Bacillaceae</taxon>
        <taxon>Neobacillus</taxon>
    </lineage>
</organism>
<evidence type="ECO:0000313" key="2">
    <source>
        <dbReference type="EMBL" id="MCM2534799.1"/>
    </source>
</evidence>
<name>A0ABT0WFG3_9BACI</name>
<dbReference type="Proteomes" id="UP001523262">
    <property type="component" value="Unassembled WGS sequence"/>
</dbReference>
<feature type="compositionally biased region" description="Basic and acidic residues" evidence="1">
    <location>
        <begin position="11"/>
        <end position="23"/>
    </location>
</feature>
<feature type="region of interest" description="Disordered" evidence="1">
    <location>
        <begin position="1"/>
        <end position="23"/>
    </location>
</feature>
<proteinExistence type="predicted"/>
<evidence type="ECO:0000313" key="3">
    <source>
        <dbReference type="Proteomes" id="UP001523262"/>
    </source>
</evidence>
<dbReference type="EMBL" id="JAMQCR010000002">
    <property type="protein sequence ID" value="MCM2534799.1"/>
    <property type="molecule type" value="Genomic_DNA"/>
</dbReference>
<accession>A0ABT0WFG3</accession>